<proteinExistence type="predicted"/>
<name>A0A558R8D6_9SPHN</name>
<gene>
    <name evidence="2" type="ORF">FOY91_06505</name>
</gene>
<feature type="transmembrane region" description="Helical" evidence="1">
    <location>
        <begin position="367"/>
        <end position="387"/>
    </location>
</feature>
<feature type="transmembrane region" description="Helical" evidence="1">
    <location>
        <begin position="12"/>
        <end position="30"/>
    </location>
</feature>
<keyword evidence="3" id="KW-1185">Reference proteome</keyword>
<comment type="caution">
    <text evidence="2">The sequence shown here is derived from an EMBL/GenBank/DDBJ whole genome shotgun (WGS) entry which is preliminary data.</text>
</comment>
<evidence type="ECO:0000313" key="3">
    <source>
        <dbReference type="Proteomes" id="UP000318681"/>
    </source>
</evidence>
<feature type="transmembrane region" description="Helical" evidence="1">
    <location>
        <begin position="187"/>
        <end position="214"/>
    </location>
</feature>
<evidence type="ECO:0000256" key="1">
    <source>
        <dbReference type="SAM" id="Phobius"/>
    </source>
</evidence>
<accession>A0A558R8D6</accession>
<protein>
    <submittedName>
        <fullName evidence="2">AcrB/AcrD/AcrF family protein</fullName>
    </submittedName>
</protein>
<keyword evidence="1" id="KW-0472">Membrane</keyword>
<dbReference type="OrthoDB" id="1082056at2"/>
<feature type="transmembrane region" description="Helical" evidence="1">
    <location>
        <begin position="260"/>
        <end position="278"/>
    </location>
</feature>
<dbReference type="Proteomes" id="UP000318681">
    <property type="component" value="Unassembled WGS sequence"/>
</dbReference>
<feature type="transmembrane region" description="Helical" evidence="1">
    <location>
        <begin position="134"/>
        <end position="154"/>
    </location>
</feature>
<feature type="transmembrane region" description="Helical" evidence="1">
    <location>
        <begin position="285"/>
        <end position="305"/>
    </location>
</feature>
<feature type="transmembrane region" description="Helical" evidence="1">
    <location>
        <begin position="423"/>
        <end position="443"/>
    </location>
</feature>
<dbReference type="AlphaFoldDB" id="A0A558R8D6"/>
<evidence type="ECO:0000313" key="2">
    <source>
        <dbReference type="EMBL" id="TVV75655.1"/>
    </source>
</evidence>
<keyword evidence="1" id="KW-0812">Transmembrane</keyword>
<keyword evidence="1" id="KW-1133">Transmembrane helix</keyword>
<sequence>MNPPADPFTRRWGWWTATLWLLAAIALIVVKWSAIRWFALGDTDDSLRIAEVNSWLGGQGWYDLRQYRLDPPGGANIHWSRLVDLPIAGIILALKPLLGFAVAEKAAVAVAPLLPLGVAMGSLALAVRRLVAPAAFALGALLLLCGQSALFMFMPLRIDHHGWQLAMLALAVAGSADPKGARGGATLGIATALSLTIGLEMLPYLALAGGVTALRWVADRGERARMAAYAATLAAGAAAGYVIFASYANRAPVCDALSPVWLSVCLGAGGLLVALAALRVERWWLRLLLAGVAGAVLAGGFVHFWPDCLGRPERVSPELDQLWLSHVREAKPIYSHGWRVYLPTLALPLAGVVGALAMLWRTRRTPTFAGWVTPALLAVSACLMLLWQARAGPAAQLLGVPGAAALGWMLLPRVTRDRRTAVRLGGTVAALLLVSGVAVPLIVNAIPPAKEARGRKAVALANRRCPTLPALAPIAKLPAATILTFVDFGPRLIATTHHSAIAGPYHRNGAAILDVQHAFRGPPEVARDVMRRHGATLLLICPGMSESTIYASEAKRGLYAQLMRGRVPAWLTPVPLPKGSPLRLWRVVP</sequence>
<organism evidence="2 3">
    <name type="scientific">Alterirhizorhabdus solaris</name>
    <dbReference type="NCBI Taxonomy" id="2529389"/>
    <lineage>
        <taxon>Bacteria</taxon>
        <taxon>Pseudomonadati</taxon>
        <taxon>Pseudomonadota</taxon>
        <taxon>Alphaproteobacteria</taxon>
        <taxon>Sphingomonadales</taxon>
        <taxon>Rhizorhabdaceae</taxon>
        <taxon>Alterirhizorhabdus</taxon>
    </lineage>
</organism>
<feature type="transmembrane region" description="Helical" evidence="1">
    <location>
        <begin position="226"/>
        <end position="248"/>
    </location>
</feature>
<feature type="transmembrane region" description="Helical" evidence="1">
    <location>
        <begin position="109"/>
        <end position="127"/>
    </location>
</feature>
<reference evidence="2 3" key="1">
    <citation type="submission" date="2019-07" db="EMBL/GenBank/DDBJ databases">
        <title>Sphingomonas solaris sp. nov., isolated from a solar panel from Boston, Massachusetts.</title>
        <authorList>
            <person name="Tanner K."/>
            <person name="Pascual J."/>
            <person name="Mancuso C."/>
            <person name="Pereto J."/>
            <person name="Khalil A."/>
            <person name="Vilanova C."/>
        </authorList>
    </citation>
    <scope>NUCLEOTIDE SEQUENCE [LARGE SCALE GENOMIC DNA]</scope>
    <source>
        <strain evidence="2 3">R4DWN</strain>
    </source>
</reference>
<feature type="transmembrane region" description="Helical" evidence="1">
    <location>
        <begin position="340"/>
        <end position="360"/>
    </location>
</feature>
<feature type="transmembrane region" description="Helical" evidence="1">
    <location>
        <begin position="393"/>
        <end position="411"/>
    </location>
</feature>
<dbReference type="EMBL" id="VNIM01000018">
    <property type="protein sequence ID" value="TVV75655.1"/>
    <property type="molecule type" value="Genomic_DNA"/>
</dbReference>